<feature type="compositionally biased region" description="Basic and acidic residues" evidence="1">
    <location>
        <begin position="174"/>
        <end position="189"/>
    </location>
</feature>
<proteinExistence type="predicted"/>
<name>A0A0F7L4W9_9VIRU</name>
<dbReference type="EMBL" id="KR029596">
    <property type="protein sequence ID" value="AKH47574.1"/>
    <property type="molecule type" value="Genomic_DNA"/>
</dbReference>
<organism evidence="2">
    <name type="scientific">uncultured marine virus</name>
    <dbReference type="NCBI Taxonomy" id="186617"/>
    <lineage>
        <taxon>Viruses</taxon>
        <taxon>environmental samples</taxon>
    </lineage>
</organism>
<accession>A0A0F7L4W9</accession>
<reference evidence="2" key="1">
    <citation type="journal article" date="2015" name="Front. Microbiol.">
        <title>Combining genomic sequencing methods to explore viral diversity and reveal potential virus-host interactions.</title>
        <authorList>
            <person name="Chow C.E."/>
            <person name="Winget D.M."/>
            <person name="White R.A.III."/>
            <person name="Hallam S.J."/>
            <person name="Suttle C.A."/>
        </authorList>
    </citation>
    <scope>NUCLEOTIDE SEQUENCE</scope>
    <source>
        <strain evidence="2">Oxic1_1</strain>
    </source>
</reference>
<evidence type="ECO:0000256" key="1">
    <source>
        <dbReference type="SAM" id="MobiDB-lite"/>
    </source>
</evidence>
<feature type="compositionally biased region" description="Polar residues" evidence="1">
    <location>
        <begin position="164"/>
        <end position="173"/>
    </location>
</feature>
<feature type="region of interest" description="Disordered" evidence="1">
    <location>
        <begin position="145"/>
        <end position="189"/>
    </location>
</feature>
<reference evidence="2" key="2">
    <citation type="submission" date="2015-03" db="EMBL/GenBank/DDBJ databases">
        <authorList>
            <person name="Chow C.-E.T."/>
            <person name="Winget D.M."/>
            <person name="White R.A.III."/>
            <person name="Hallam S.J."/>
            <person name="Suttle C.A."/>
        </authorList>
    </citation>
    <scope>NUCLEOTIDE SEQUENCE</scope>
    <source>
        <strain evidence="2">Oxic1_1</strain>
    </source>
</reference>
<evidence type="ECO:0000313" key="2">
    <source>
        <dbReference type="EMBL" id="AKH47574.1"/>
    </source>
</evidence>
<sequence length="189" mass="21416">MSQQLNETLAVFLINDDVRGIRCSYNVKKPNGKDIDENPTTYFFKTFDQTIKVDDLVVVPSRGERNAVPFTVIRVAEVDCKAPHKETNTDFKWIVCKFDPCQHDDTLKQEQELFDMMEAKRELKAKIELAEMMGLDESDYSGLSISNTSNALPPPVEHAAGQKSDVNQPTNHVVNEREIGVEEGRPEDE</sequence>
<protein>
    <submittedName>
        <fullName evidence="2">Uncharacterized protein</fullName>
    </submittedName>
</protein>